<name>A0ACC1PKG7_9PEZI</name>
<organism evidence="1 2">
    <name type="scientific">Xylaria curta</name>
    <dbReference type="NCBI Taxonomy" id="42375"/>
    <lineage>
        <taxon>Eukaryota</taxon>
        <taxon>Fungi</taxon>
        <taxon>Dikarya</taxon>
        <taxon>Ascomycota</taxon>
        <taxon>Pezizomycotina</taxon>
        <taxon>Sordariomycetes</taxon>
        <taxon>Xylariomycetidae</taxon>
        <taxon>Xylariales</taxon>
        <taxon>Xylariaceae</taxon>
        <taxon>Xylaria</taxon>
    </lineage>
</organism>
<dbReference type="EMBL" id="JAPDGR010000145">
    <property type="protein sequence ID" value="KAJ2995131.1"/>
    <property type="molecule type" value="Genomic_DNA"/>
</dbReference>
<evidence type="ECO:0000313" key="2">
    <source>
        <dbReference type="Proteomes" id="UP001143856"/>
    </source>
</evidence>
<proteinExistence type="predicted"/>
<keyword evidence="2" id="KW-1185">Reference proteome</keyword>
<dbReference type="Proteomes" id="UP001143856">
    <property type="component" value="Unassembled WGS sequence"/>
</dbReference>
<gene>
    <name evidence="1" type="ORF">NUW58_g1361</name>
</gene>
<comment type="caution">
    <text evidence="1">The sequence shown here is derived from an EMBL/GenBank/DDBJ whole genome shotgun (WGS) entry which is preliminary data.</text>
</comment>
<reference evidence="1" key="1">
    <citation type="submission" date="2022-10" db="EMBL/GenBank/DDBJ databases">
        <title>Genome Sequence of Xylaria curta.</title>
        <authorList>
            <person name="Buettner E."/>
        </authorList>
    </citation>
    <scope>NUCLEOTIDE SEQUENCE</scope>
    <source>
        <strain evidence="1">Babe10</strain>
    </source>
</reference>
<accession>A0ACC1PKG7</accession>
<sequence>MQIARLAAFAAFALGIAAAPTEKESLPYAVSFDMWNGDCGATRAHTWGSRYTSRQNTDLCFPLAEDTHALSVFTIDEGCRVTAYRSPLCDDYPDNGAYAEKEGCLWSNTIYKSYKLTCHGPRDDLASLTEPSQLGGYSSDHYTDSGEVLVLLLLLLWLQMSLPEEEVPNNGILGPTARRREERVLRMGREELRG</sequence>
<evidence type="ECO:0000313" key="1">
    <source>
        <dbReference type="EMBL" id="KAJ2995131.1"/>
    </source>
</evidence>
<protein>
    <submittedName>
        <fullName evidence="1">Uncharacterized protein</fullName>
    </submittedName>
</protein>